<dbReference type="KEGG" id="mtar:DF168_02065"/>
<keyword evidence="4" id="KW-0378">Hydrolase</keyword>
<dbReference type="SMART" id="SM00382">
    <property type="entry name" value="AAA"/>
    <property type="match status" value="2"/>
</dbReference>
<dbReference type="PANTHER" id="PTHR43158">
    <property type="entry name" value="SKFA PEPTIDE EXPORT ATP-BINDING PROTEIN SKFE"/>
    <property type="match status" value="1"/>
</dbReference>
<accession>A0A2Z4AF75</accession>
<evidence type="ECO:0000259" key="3">
    <source>
        <dbReference type="PROSITE" id="PS50893"/>
    </source>
</evidence>
<dbReference type="EMBL" id="CP029803">
    <property type="protein sequence ID" value="AWT60841.1"/>
    <property type="molecule type" value="Genomic_DNA"/>
</dbReference>
<dbReference type="PANTHER" id="PTHR43158:SF2">
    <property type="entry name" value="SKFA PEPTIDE EXPORT ATP-BINDING PROTEIN SKFE"/>
    <property type="match status" value="1"/>
</dbReference>
<dbReference type="PROSITE" id="PS00211">
    <property type="entry name" value="ABC_TRANSPORTER_1"/>
    <property type="match status" value="1"/>
</dbReference>
<feature type="domain" description="ABC transporter" evidence="3">
    <location>
        <begin position="268"/>
        <end position="486"/>
    </location>
</feature>
<proteinExistence type="predicted"/>
<evidence type="ECO:0000256" key="1">
    <source>
        <dbReference type="ARBA" id="ARBA00022741"/>
    </source>
</evidence>
<dbReference type="EC" id="3.6.3.-" evidence="4"/>
<protein>
    <submittedName>
        <fullName evidence="4">Putative ABC transporter ATP-binding protein YlmA</fullName>
        <ecNumber evidence="4">3.6.3.-</ecNumber>
    </submittedName>
</protein>
<dbReference type="PROSITE" id="PS50893">
    <property type="entry name" value="ABC_TRANSPORTER_2"/>
    <property type="match status" value="2"/>
</dbReference>
<reference evidence="4 5" key="1">
    <citation type="submission" date="2018-06" db="EMBL/GenBank/DDBJ databases">
        <title>Draft Genome Sequence of a Novel Marine Bacterium Related to the Verrucomicrobia.</title>
        <authorList>
            <person name="Vosseberg J."/>
            <person name="Martijn J."/>
            <person name="Ettema T.J.G."/>
        </authorList>
    </citation>
    <scope>NUCLEOTIDE SEQUENCE [LARGE SCALE GENOMIC DNA]</scope>
    <source>
        <strain evidence="4">TARA_B100001123</strain>
    </source>
</reference>
<dbReference type="Proteomes" id="UP000247465">
    <property type="component" value="Chromosome"/>
</dbReference>
<sequence length="486" mass="53521">MNLNNLIELDQVNVALDGQSVLRNISWRLQKGESWFVSGPNGSGKSTFLRLLKGFVGPDPNGGGRRTYNVGGEVTESSVGLDGKIALVSPELQMRYQRSDWNLSAEAVILTGFEDTDLLYQRPSRSQKQRTHALLSTYGLMSLRKSLISELSQGELRRILILRALVQSPIVLLLDEMSGGLDCYVRNQIVDLIAEVIRNGSQVVMTTHREDERVAGITRIAELKEGMLLRKDDPKEDLPKAGFLKQPPLPIISGIKKGLGSLSQPISIRIEKADVFRKGRKILKKINWVVKPHENWSINGPNGSGKSTLLRLIYGDFTPAFGGVIERIEGQCILSAQEAKNRIGLVSPDLQAAHKLSSRVIEVVASGFFSSIGLIESPTDDQWSHARGLLEAMGLTNLAEQSIAALSYGEVRLIMIARALVNSPSMLLLDEPLEGLDANNRETIRACLDLFVCQGVQVIMVSHHPGDLLDSISNFLEIKEGKIINY</sequence>
<dbReference type="InterPro" id="IPR003593">
    <property type="entry name" value="AAA+_ATPase"/>
</dbReference>
<dbReference type="AlphaFoldDB" id="A0A2Z4AF75"/>
<dbReference type="GO" id="GO:0016887">
    <property type="term" value="F:ATP hydrolysis activity"/>
    <property type="evidence" value="ECO:0007669"/>
    <property type="project" value="InterPro"/>
</dbReference>
<dbReference type="SUPFAM" id="SSF52540">
    <property type="entry name" value="P-loop containing nucleoside triphosphate hydrolases"/>
    <property type="match status" value="2"/>
</dbReference>
<dbReference type="Pfam" id="PF00005">
    <property type="entry name" value="ABC_tran"/>
    <property type="match status" value="2"/>
</dbReference>
<dbReference type="InterPro" id="IPR003439">
    <property type="entry name" value="ABC_transporter-like_ATP-bd"/>
</dbReference>
<evidence type="ECO:0000313" key="4">
    <source>
        <dbReference type="EMBL" id="AWT60841.1"/>
    </source>
</evidence>
<evidence type="ECO:0000256" key="2">
    <source>
        <dbReference type="ARBA" id="ARBA00022840"/>
    </source>
</evidence>
<organism evidence="4 5">
    <name type="scientific">Candidatus Moanibacter tarae</name>
    <dbReference type="NCBI Taxonomy" id="2200854"/>
    <lineage>
        <taxon>Bacteria</taxon>
        <taxon>Pseudomonadati</taxon>
        <taxon>Verrucomicrobiota</taxon>
        <taxon>Opitutia</taxon>
        <taxon>Puniceicoccales</taxon>
        <taxon>Puniceicoccales incertae sedis</taxon>
        <taxon>Candidatus Moanibacter</taxon>
    </lineage>
</organism>
<keyword evidence="1" id="KW-0547">Nucleotide-binding</keyword>
<dbReference type="Gene3D" id="3.40.50.300">
    <property type="entry name" value="P-loop containing nucleotide triphosphate hydrolases"/>
    <property type="match status" value="2"/>
</dbReference>
<evidence type="ECO:0000313" key="5">
    <source>
        <dbReference type="Proteomes" id="UP000247465"/>
    </source>
</evidence>
<name>A0A2Z4AF75_9BACT</name>
<dbReference type="InterPro" id="IPR027417">
    <property type="entry name" value="P-loop_NTPase"/>
</dbReference>
<dbReference type="GO" id="GO:0005524">
    <property type="term" value="F:ATP binding"/>
    <property type="evidence" value="ECO:0007669"/>
    <property type="project" value="UniProtKB-KW"/>
</dbReference>
<gene>
    <name evidence="4" type="primary">ylmA</name>
    <name evidence="4" type="ORF">DF168_02065</name>
</gene>
<dbReference type="InterPro" id="IPR017871">
    <property type="entry name" value="ABC_transporter-like_CS"/>
</dbReference>
<feature type="domain" description="ABC transporter" evidence="3">
    <location>
        <begin position="7"/>
        <end position="250"/>
    </location>
</feature>
<keyword evidence="2 4" id="KW-0067">ATP-binding</keyword>